<evidence type="ECO:0000313" key="1">
    <source>
        <dbReference type="EMBL" id="MDO7786383.1"/>
    </source>
</evidence>
<dbReference type="AlphaFoldDB" id="A0AAW7Z9H2"/>
<dbReference type="Proteomes" id="UP001172911">
    <property type="component" value="Unassembled WGS sequence"/>
</dbReference>
<gene>
    <name evidence="1" type="ORF">P6N53_04010</name>
</gene>
<dbReference type="RefSeq" id="WP_304541376.1">
    <property type="nucleotide sequence ID" value="NZ_JARPTC010000004.1"/>
</dbReference>
<sequence length="248" mass="29108">MQQYVIMIDHNKHYSLDEVVSIIELSMEQVQYWVREKQIPITDGKILGQFVTQMMYWQDERNLKESVPQTPREEFLKLAQLLINLRNSSRASYLFGDYRVNEMSLDLVDLLSSFVNSYSVRRIKSSAEDIYKKINTAPYSEDIDFTRFEGNISHEDAANFYQKLMSFRVMNQGREVVIERFKDSMLNCIRDYGYKCKAEFQKEENADGVIRVRLSGKDAGEIAKEYITSYGSGVRHVRVGLNEYQVFF</sequence>
<reference evidence="1" key="1">
    <citation type="journal article" date="2023" name="J. Hazard. Mater.">
        <title>Anaerobic biodegradation of pyrene and benzo[a]pyrene by a new sulfate-reducing Desulforamulus aquiferis strain DSA.</title>
        <authorList>
            <person name="Zhang Z."/>
            <person name="Sun J."/>
            <person name="Gong X."/>
            <person name="Wang C."/>
            <person name="Wang H."/>
        </authorList>
    </citation>
    <scope>NUCLEOTIDE SEQUENCE</scope>
    <source>
        <strain evidence="1">DSA</strain>
    </source>
</reference>
<evidence type="ECO:0000313" key="2">
    <source>
        <dbReference type="Proteomes" id="UP001172911"/>
    </source>
</evidence>
<reference evidence="1" key="2">
    <citation type="submission" date="2023-03" db="EMBL/GenBank/DDBJ databases">
        <authorList>
            <person name="Zhang Z."/>
        </authorList>
    </citation>
    <scope>NUCLEOTIDE SEQUENCE</scope>
    <source>
        <strain evidence="1">DSA</strain>
    </source>
</reference>
<keyword evidence="2" id="KW-1185">Reference proteome</keyword>
<accession>A0AAW7Z9H2</accession>
<protein>
    <submittedName>
        <fullName evidence="1">Uncharacterized protein</fullName>
    </submittedName>
</protein>
<proteinExistence type="predicted"/>
<organism evidence="1 2">
    <name type="scientific">Desulforamulus aquiferis</name>
    <dbReference type="NCBI Taxonomy" id="1397668"/>
    <lineage>
        <taxon>Bacteria</taxon>
        <taxon>Bacillati</taxon>
        <taxon>Bacillota</taxon>
        <taxon>Clostridia</taxon>
        <taxon>Eubacteriales</taxon>
        <taxon>Peptococcaceae</taxon>
        <taxon>Desulforamulus</taxon>
    </lineage>
</organism>
<name>A0AAW7Z9H2_9FIRM</name>
<comment type="caution">
    <text evidence="1">The sequence shown here is derived from an EMBL/GenBank/DDBJ whole genome shotgun (WGS) entry which is preliminary data.</text>
</comment>
<dbReference type="EMBL" id="JARPTC010000004">
    <property type="protein sequence ID" value="MDO7786383.1"/>
    <property type="molecule type" value="Genomic_DNA"/>
</dbReference>